<organism evidence="3 4">
    <name type="scientific">Steinernema hermaphroditum</name>
    <dbReference type="NCBI Taxonomy" id="289476"/>
    <lineage>
        <taxon>Eukaryota</taxon>
        <taxon>Metazoa</taxon>
        <taxon>Ecdysozoa</taxon>
        <taxon>Nematoda</taxon>
        <taxon>Chromadorea</taxon>
        <taxon>Rhabditida</taxon>
        <taxon>Tylenchina</taxon>
        <taxon>Panagrolaimomorpha</taxon>
        <taxon>Strongyloidoidea</taxon>
        <taxon>Steinernematidae</taxon>
        <taxon>Steinernema</taxon>
    </lineage>
</organism>
<proteinExistence type="predicted"/>
<evidence type="ECO:0000313" key="4">
    <source>
        <dbReference type="Proteomes" id="UP001175271"/>
    </source>
</evidence>
<feature type="signal peptide" evidence="2">
    <location>
        <begin position="1"/>
        <end position="20"/>
    </location>
</feature>
<keyword evidence="1" id="KW-0812">Transmembrane</keyword>
<protein>
    <submittedName>
        <fullName evidence="3">Uncharacterized protein</fullName>
    </submittedName>
</protein>
<evidence type="ECO:0000256" key="2">
    <source>
        <dbReference type="SAM" id="SignalP"/>
    </source>
</evidence>
<feature type="chain" id="PRO_5041421468" evidence="2">
    <location>
        <begin position="21"/>
        <end position="472"/>
    </location>
</feature>
<name>A0AA39I1M9_9BILA</name>
<gene>
    <name evidence="3" type="ORF">QR680_012318</name>
</gene>
<dbReference type="AlphaFoldDB" id="A0AA39I1M9"/>
<feature type="transmembrane region" description="Helical" evidence="1">
    <location>
        <begin position="404"/>
        <end position="428"/>
    </location>
</feature>
<reference evidence="3" key="1">
    <citation type="submission" date="2023-06" db="EMBL/GenBank/DDBJ databases">
        <title>Genomic analysis of the entomopathogenic nematode Steinernema hermaphroditum.</title>
        <authorList>
            <person name="Schwarz E.M."/>
            <person name="Heppert J.K."/>
            <person name="Baniya A."/>
            <person name="Schwartz H.T."/>
            <person name="Tan C.-H."/>
            <person name="Antoshechkin I."/>
            <person name="Sternberg P.W."/>
            <person name="Goodrich-Blair H."/>
            <person name="Dillman A.R."/>
        </authorList>
    </citation>
    <scope>NUCLEOTIDE SEQUENCE</scope>
    <source>
        <strain evidence="3">PS9179</strain>
        <tissue evidence="3">Whole animal</tissue>
    </source>
</reference>
<comment type="caution">
    <text evidence="3">The sequence shown here is derived from an EMBL/GenBank/DDBJ whole genome shotgun (WGS) entry which is preliminary data.</text>
</comment>
<evidence type="ECO:0000256" key="1">
    <source>
        <dbReference type="SAM" id="Phobius"/>
    </source>
</evidence>
<keyword evidence="1" id="KW-1133">Transmembrane helix</keyword>
<keyword evidence="1" id="KW-0472">Membrane</keyword>
<sequence length="472" mass="54213">MARLLVVLFVFALVFSIAAAYPGAYPYRASVYDYRVPYEYYNYMYPQPRGNYEIVIPDDDGKFISHSGSEVPHGKQRSPSSATHMRRFLLSSFLFLLVHASIDLFVPDGCWTDRWVLEDRTACKEKSFWLEWADRECGQSVYNYALNETCADGTYKRMDFVCCAPRNDSGLNVDSFKAHFKHHMLANFKHLYWNHKRLEEIKKNETIALGQLAGDLMQGYPSSLEAATRNQMSSQATMGLWANTFYKIYSEWAANRTSAQTVTLKENDEIVSKSEILKNYKAEVNQQVISFFFQSVILHVVEGISPAGNSNMTAYEEQFLPNLKKKLEVQFPDSERFPEVSDELEAYFYDELFDHLWGISKEKYKEITGKPQPLFELVSYYEKHVDEIFSEEDSAKENAAGSKIAQFLFVTIVVAMTFTAGLLVGQVLNNFYRNEKLFAFARFGQNGEPKDVVVFGKEEMERSPGADDFIPL</sequence>
<keyword evidence="4" id="KW-1185">Reference proteome</keyword>
<dbReference type="Proteomes" id="UP001175271">
    <property type="component" value="Unassembled WGS sequence"/>
</dbReference>
<dbReference type="EMBL" id="JAUCMV010000002">
    <property type="protein sequence ID" value="KAK0416151.1"/>
    <property type="molecule type" value="Genomic_DNA"/>
</dbReference>
<evidence type="ECO:0000313" key="3">
    <source>
        <dbReference type="EMBL" id="KAK0416151.1"/>
    </source>
</evidence>
<accession>A0AA39I1M9</accession>
<keyword evidence="2" id="KW-0732">Signal</keyword>